<organism evidence="2 3">
    <name type="scientific">Bacillus phage PBC2</name>
    <dbReference type="NCBI Taxonomy" id="1675029"/>
    <lineage>
        <taxon>Viruses</taxon>
        <taxon>Duplodnaviria</taxon>
        <taxon>Heunggongvirae</taxon>
        <taxon>Uroviricota</taxon>
        <taxon>Caudoviricetes</taxon>
        <taxon>Andregratiavirinae</taxon>
        <taxon>Haetaevirus</taxon>
        <taxon>Haetaevirus PBC2</taxon>
    </lineage>
</organism>
<feature type="region of interest" description="Disordered" evidence="1">
    <location>
        <begin position="1"/>
        <end position="24"/>
    </location>
</feature>
<reference evidence="2 3" key="1">
    <citation type="submission" date="2015-06" db="EMBL/GenBank/DDBJ databases">
        <title>Complete genome sequence of Bacillus cereus phage PBC2.</title>
        <authorList>
            <person name="Kong M."/>
            <person name="Ryu S."/>
        </authorList>
    </citation>
    <scope>NUCLEOTIDE SEQUENCE [LARGE SCALE GENOMIC DNA]</scope>
</reference>
<protein>
    <submittedName>
        <fullName evidence="2">Uncharacterized protein</fullName>
    </submittedName>
</protein>
<evidence type="ECO:0000313" key="2">
    <source>
        <dbReference type="EMBL" id="AKQ08459.1"/>
    </source>
</evidence>
<dbReference type="Proteomes" id="UP000223102">
    <property type="component" value="Segment"/>
</dbReference>
<dbReference type="EMBL" id="KT070867">
    <property type="protein sequence ID" value="AKQ08459.1"/>
    <property type="molecule type" value="Genomic_DNA"/>
</dbReference>
<evidence type="ECO:0000256" key="1">
    <source>
        <dbReference type="SAM" id="MobiDB-lite"/>
    </source>
</evidence>
<feature type="compositionally biased region" description="Polar residues" evidence="1">
    <location>
        <begin position="7"/>
        <end position="17"/>
    </location>
</feature>
<name>A0A218KC28_9CAUD</name>
<proteinExistence type="predicted"/>
<accession>A0A218KC28</accession>
<gene>
    <name evidence="2" type="ORF">PBC2_144</name>
</gene>
<sequence>MGVVNKPTMTIKKSGTPTPRPRIQLPENNKAVLLNREARLFIYEQLSARKQQLVSDLDYYMKEGTTDDVLRVSSLINKIQEHMDKLL</sequence>
<keyword evidence="3" id="KW-1185">Reference proteome</keyword>
<evidence type="ECO:0000313" key="3">
    <source>
        <dbReference type="Proteomes" id="UP000223102"/>
    </source>
</evidence>